<name>A0A444MAI0_9RHOB</name>
<evidence type="ECO:0000259" key="2">
    <source>
        <dbReference type="Pfam" id="PF02563"/>
    </source>
</evidence>
<evidence type="ECO:0000256" key="1">
    <source>
        <dbReference type="ARBA" id="ARBA00022729"/>
    </source>
</evidence>
<dbReference type="Gene3D" id="3.30.1950.10">
    <property type="entry name" value="wza like domain"/>
    <property type="match status" value="1"/>
</dbReference>
<reference evidence="3 4" key="1">
    <citation type="journal article" date="2015" name="Int. J. Syst. Evol. Microbiol.">
        <title>Gemmobacter intermedius sp. nov., isolated from a white stork (Ciconia ciconia).</title>
        <authorList>
            <person name="Kampfer P."/>
            <person name="Jerzak L."/>
            <person name="Wilharm G."/>
            <person name="Golke J."/>
            <person name="Busse H.J."/>
            <person name="Glaeser S.P."/>
        </authorList>
    </citation>
    <scope>NUCLEOTIDE SEQUENCE [LARGE SCALE GENOMIC DNA]</scope>
    <source>
        <strain evidence="3 4">119/4</strain>
    </source>
</reference>
<dbReference type="OrthoDB" id="7198507at2"/>
<gene>
    <name evidence="3" type="ORF">EP867_11630</name>
</gene>
<dbReference type="InterPro" id="IPR003715">
    <property type="entry name" value="Poly_export_N"/>
</dbReference>
<dbReference type="Pfam" id="PF02563">
    <property type="entry name" value="Poly_export"/>
    <property type="match status" value="1"/>
</dbReference>
<protein>
    <submittedName>
        <fullName evidence="3">Polysaccharide export protein</fullName>
    </submittedName>
</protein>
<evidence type="ECO:0000313" key="4">
    <source>
        <dbReference type="Proteomes" id="UP000287168"/>
    </source>
</evidence>
<dbReference type="EMBL" id="SBLC01000015">
    <property type="protein sequence ID" value="RWY40464.1"/>
    <property type="molecule type" value="Genomic_DNA"/>
</dbReference>
<comment type="caution">
    <text evidence="3">The sequence shown here is derived from an EMBL/GenBank/DDBJ whole genome shotgun (WGS) entry which is preliminary data.</text>
</comment>
<dbReference type="PANTHER" id="PTHR33619">
    <property type="entry name" value="POLYSACCHARIDE EXPORT PROTEIN GFCE-RELATED"/>
    <property type="match status" value="1"/>
</dbReference>
<dbReference type="PANTHER" id="PTHR33619:SF3">
    <property type="entry name" value="POLYSACCHARIDE EXPORT PROTEIN GFCE-RELATED"/>
    <property type="match status" value="1"/>
</dbReference>
<dbReference type="AlphaFoldDB" id="A0A444MAI0"/>
<sequence>MCRSVDLFTTACMLNGLYHSISLGVRGRMYRFLVFVMLATLPAACNLPRGAAMQSEILRGSAEETRDFQLVPITRNNVAAVRGWPAPPGAGRPWRAWPTGGLRSADPIGIAAGDQIDVTVFDTEENSLLTGAGERVSNLQQLVVNADGSIFLPYSGRIKVSGLSAEAARERVQDALTPSLPSAQVLLQHRPGRRNTVEILGSVGAPGSYPLPDRGFSALSLLSVAGGASAEMRNPVMRLMRGGVGYGIPLRSLYDQPRRDLSLRGGDRLIIEEDHRQFLALGASGVQNAIPFPRDKVSALDAVTLMGGIAPSRADPKGVLVLRDYGANQVRSDGRGPDRQRVIFAVDLTTSDGLFSARNFYIADGDVVLATESPISNTRTIFSLVGQVFGVFTSAGSIGE</sequence>
<dbReference type="Proteomes" id="UP000287168">
    <property type="component" value="Unassembled WGS sequence"/>
</dbReference>
<keyword evidence="4" id="KW-1185">Reference proteome</keyword>
<proteinExistence type="predicted"/>
<dbReference type="GO" id="GO:0015159">
    <property type="term" value="F:polysaccharide transmembrane transporter activity"/>
    <property type="evidence" value="ECO:0007669"/>
    <property type="project" value="InterPro"/>
</dbReference>
<evidence type="ECO:0000313" key="3">
    <source>
        <dbReference type="EMBL" id="RWY40464.1"/>
    </source>
</evidence>
<keyword evidence="1" id="KW-0732">Signal</keyword>
<dbReference type="InterPro" id="IPR049712">
    <property type="entry name" value="Poly_export"/>
</dbReference>
<feature type="domain" description="Polysaccharide export protein N-terminal" evidence="2">
    <location>
        <begin position="107"/>
        <end position="185"/>
    </location>
</feature>
<organism evidence="3 4">
    <name type="scientific">Falsigemmobacter intermedius</name>
    <dbReference type="NCBI Taxonomy" id="1553448"/>
    <lineage>
        <taxon>Bacteria</taxon>
        <taxon>Pseudomonadati</taxon>
        <taxon>Pseudomonadota</taxon>
        <taxon>Alphaproteobacteria</taxon>
        <taxon>Rhodobacterales</taxon>
        <taxon>Paracoccaceae</taxon>
        <taxon>Falsigemmobacter</taxon>
    </lineage>
</organism>
<dbReference type="Gene3D" id="3.10.560.10">
    <property type="entry name" value="Outer membrane lipoprotein wza domain like"/>
    <property type="match status" value="2"/>
</dbReference>
<accession>A0A444MAI0</accession>